<feature type="compositionally biased region" description="Acidic residues" evidence="1">
    <location>
        <begin position="169"/>
        <end position="179"/>
    </location>
</feature>
<organism evidence="2 3">
    <name type="scientific">Candidatus Mycobacterium methanotrophicum</name>
    <dbReference type="NCBI Taxonomy" id="2943498"/>
    <lineage>
        <taxon>Bacteria</taxon>
        <taxon>Bacillati</taxon>
        <taxon>Actinomycetota</taxon>
        <taxon>Actinomycetes</taxon>
        <taxon>Mycobacteriales</taxon>
        <taxon>Mycobacteriaceae</taxon>
        <taxon>Mycobacterium</taxon>
    </lineage>
</organism>
<evidence type="ECO:0008006" key="4">
    <source>
        <dbReference type="Google" id="ProtNLM"/>
    </source>
</evidence>
<accession>A0ABY4QGL9</accession>
<feature type="region of interest" description="Disordered" evidence="1">
    <location>
        <begin position="154"/>
        <end position="182"/>
    </location>
</feature>
<evidence type="ECO:0000313" key="3">
    <source>
        <dbReference type="Proteomes" id="UP001056610"/>
    </source>
</evidence>
<gene>
    <name evidence="2" type="ORF">M5I08_15075</name>
</gene>
<dbReference type="EMBL" id="CP097320">
    <property type="protein sequence ID" value="UQX09656.1"/>
    <property type="molecule type" value="Genomic_DNA"/>
</dbReference>
<keyword evidence="3" id="KW-1185">Reference proteome</keyword>
<proteinExistence type="predicted"/>
<dbReference type="InterPro" id="IPR049343">
    <property type="entry name" value="Transposase_29"/>
</dbReference>
<dbReference type="RefSeq" id="WP_249762805.1">
    <property type="nucleotide sequence ID" value="NZ_CP097320.1"/>
</dbReference>
<name>A0ABY4QGL9_9MYCO</name>
<evidence type="ECO:0000313" key="2">
    <source>
        <dbReference type="EMBL" id="UQX09656.1"/>
    </source>
</evidence>
<dbReference type="Pfam" id="PF21804">
    <property type="entry name" value="Transposase_29"/>
    <property type="match status" value="1"/>
</dbReference>
<evidence type="ECO:0000256" key="1">
    <source>
        <dbReference type="SAM" id="MobiDB-lite"/>
    </source>
</evidence>
<protein>
    <recommendedName>
        <fullName evidence="4">Helix-turn-helix domain-containing protein</fullName>
    </recommendedName>
</protein>
<sequence>MMAGMTAQPPLPLAPGGTRPVSAAAAMVEDTDGGRVFVHGNLAYAWDGGDTAGRRFAAVSLVRIKAATQLQVAEAFAVKPASVRRWDARLADAGVAGLLAERKGPKRKSKLTADTIAAIGGLRDGGASYRAIAAETGVSQGSVRAALVLASGGTRTEEACPATASETPPEPEPEVEGEGEPEKDCPALISNDQPAVQVPVLADPVDRGAERVLAAFGLIGYAPPVFAGCARAPLAGLFLALPALTATGLLATAHAVYGELPNGFYSLDTMLCESVFRALLGQARAEGAARIDPPALGRVLGLDRAPEVKTIRRKIGLLAAAGKAGDWIAAMARRHVAARPEQAAVLYVDGHVRAYQGTRKIAKTHVPRLKFPAPATVETWVADAAGDPLLVVLAEPAASLASELRRLIPQLRASVGDDRRVLVGFDRGGWSPTLFADLDAAGFDTLTWRKGKIADIDQSAFAEHSHIDEHGRTHTWRLADTEVTLDIADGPRAGQVFAMRQISLFDAAITRQMHILTTRRDLTPGEIRHRMGSRWRQENHYRYGRIHFDLDSHDTYRATDDDADRMVPNLAKKTAYQQVEKARRALHLAETASEAALLAAHSPQPGTSVVLTNEMINTINADVHAAQSTLDAALAAHQTIPARLPLSQVNPGQQVLDTETKLIHHAIRIAAYNTTRSLARAIVTATGYTRADDEAHTLIRTALAGSGDIIPDTATDTLHIRLDPLSAPRHTAAIDELCRVLNDTNTIYPGTNLTLRYSIKSHRRPRSNS</sequence>
<dbReference type="Proteomes" id="UP001056610">
    <property type="component" value="Chromosome"/>
</dbReference>
<reference evidence="2" key="1">
    <citation type="submission" date="2022-05" db="EMBL/GenBank/DDBJ databases">
        <title>A methanotrophic Mycobacterium dominates a cave microbial ecosystem.</title>
        <authorList>
            <person name="Van Spanning R.J.M."/>
            <person name="Guan Q."/>
            <person name="Melkonian C."/>
            <person name="Gallant J."/>
            <person name="Polerecky L."/>
            <person name="Flot J.-F."/>
            <person name="Brandt B.W."/>
            <person name="Braster M."/>
            <person name="Iturbe Espinoza P."/>
            <person name="Aerts J."/>
            <person name="Meima-Franke M."/>
            <person name="Piersma S.R."/>
            <person name="Bunduc C."/>
            <person name="Ummels R."/>
            <person name="Pain A."/>
            <person name="Fleming E.J."/>
            <person name="van der Wel N."/>
            <person name="Gherman V.D."/>
            <person name="Sarbu S.M."/>
            <person name="Bodelier P.L.E."/>
            <person name="Bitter W."/>
        </authorList>
    </citation>
    <scope>NUCLEOTIDE SEQUENCE</scope>
    <source>
        <strain evidence="2">Sulfur Cave</strain>
    </source>
</reference>